<feature type="domain" description="Peptidase S33 tripeptidyl aminopeptidase-like C-terminal" evidence="5">
    <location>
        <begin position="464"/>
        <end position="565"/>
    </location>
</feature>
<evidence type="ECO:0000256" key="1">
    <source>
        <dbReference type="ARBA" id="ARBA00010088"/>
    </source>
</evidence>
<dbReference type="InterPro" id="IPR051601">
    <property type="entry name" value="Serine_prot/Carboxylest_S33"/>
</dbReference>
<dbReference type="EMBL" id="CDHN01000005">
    <property type="protein sequence ID" value="CEJ93247.1"/>
    <property type="molecule type" value="Genomic_DNA"/>
</dbReference>
<dbReference type="Pfam" id="PF08386">
    <property type="entry name" value="Abhydrolase_4"/>
    <property type="match status" value="1"/>
</dbReference>
<feature type="signal peptide" evidence="4">
    <location>
        <begin position="1"/>
        <end position="18"/>
    </location>
</feature>
<dbReference type="GO" id="GO:0016787">
    <property type="term" value="F:hydrolase activity"/>
    <property type="evidence" value="ECO:0007669"/>
    <property type="project" value="UniProtKB-KW"/>
</dbReference>
<evidence type="ECO:0000256" key="3">
    <source>
        <dbReference type="SAM" id="MobiDB-lite"/>
    </source>
</evidence>
<dbReference type="PANTHER" id="PTHR43248:SF25">
    <property type="entry name" value="AB HYDROLASE-1 DOMAIN-CONTAINING PROTEIN-RELATED"/>
    <property type="match status" value="1"/>
</dbReference>
<dbReference type="AlphaFoldDB" id="A0A0A1TQH3"/>
<evidence type="ECO:0000313" key="7">
    <source>
        <dbReference type="Proteomes" id="UP000039046"/>
    </source>
</evidence>
<keyword evidence="2" id="KW-0378">Hydrolase</keyword>
<evidence type="ECO:0000256" key="4">
    <source>
        <dbReference type="SAM" id="SignalP"/>
    </source>
</evidence>
<name>A0A0A1TQH3_9HYPO</name>
<protein>
    <recommendedName>
        <fullName evidence="5">Peptidase S33 tripeptidyl aminopeptidase-like C-terminal domain-containing protein</fullName>
    </recommendedName>
</protein>
<dbReference type="InterPro" id="IPR029058">
    <property type="entry name" value="AB_hydrolase_fold"/>
</dbReference>
<organism evidence="6 7">
    <name type="scientific">[Torrubiella] hemipterigena</name>
    <dbReference type="NCBI Taxonomy" id="1531966"/>
    <lineage>
        <taxon>Eukaryota</taxon>
        <taxon>Fungi</taxon>
        <taxon>Dikarya</taxon>
        <taxon>Ascomycota</taxon>
        <taxon>Pezizomycotina</taxon>
        <taxon>Sordariomycetes</taxon>
        <taxon>Hypocreomycetidae</taxon>
        <taxon>Hypocreales</taxon>
        <taxon>Clavicipitaceae</taxon>
        <taxon>Clavicipitaceae incertae sedis</taxon>
        <taxon>'Torrubiella' clade</taxon>
    </lineage>
</organism>
<dbReference type="Gene3D" id="3.40.50.1820">
    <property type="entry name" value="alpha/beta hydrolase"/>
    <property type="match status" value="1"/>
</dbReference>
<comment type="similarity">
    <text evidence="1">Belongs to the peptidase S33 family.</text>
</comment>
<sequence>MIPITTAVLAWLAGVASASQPKPHDAGEFNWKSISPSRDLHFSSCYDEFQCARLIVPVDWLDEDEAVRHKTMAIAIIKLAANITSPEQTHGGTMIINPGGPSDSGIVELLRNGHYLQDMIDSDHKRFEVMSFDPRGMAFSTPRGDCFQSEAARALYDSQMLGTDYGGVKDLSDKALTKEFALERALGLQCSLPGAHGYVVQAYMSTASVARDILHMVDKLDELEKKTTTTATAPKGAQEPLGTGSSMPRLQYLGTSYGTFLGNTFASMFPGRVKRMILDGNIVPEDWLVNDWSYNIPDAGTVIDYFYQSCFNAKSKCAIWSKDDKSWRDIKVKITDLRNRLDAEPLPIYGKYTTPTILVGNHVAAALMDPIYVPLGRHEKIAGVLAEALQGNYTALATTLGLGLDVSDACEPVPDAAYPWMGLTNRAVNCGDKNDQRNMTFDEWRVLWQRVHDTNEDLGNMSPECIVWPIRPPFRFTGPFGTPEADANDVEGRPSAPVLFLTNRYDPVTPMRSAISASKAHAGSQVVVQNSVGHCATLASPSRCTAKIVRRYMDTGEMPAEGTVCDGDCIPFEDCPYPKADLPR</sequence>
<proteinExistence type="inferred from homology"/>
<dbReference type="OrthoDB" id="425534at2759"/>
<gene>
    <name evidence="6" type="ORF">VHEMI08852</name>
</gene>
<dbReference type="HOGENOM" id="CLU_013364_5_2_1"/>
<feature type="chain" id="PRO_5001990447" description="Peptidase S33 tripeptidyl aminopeptidase-like C-terminal domain-containing protein" evidence="4">
    <location>
        <begin position="19"/>
        <end position="584"/>
    </location>
</feature>
<keyword evidence="4" id="KW-0732">Signal</keyword>
<feature type="region of interest" description="Disordered" evidence="3">
    <location>
        <begin position="225"/>
        <end position="245"/>
    </location>
</feature>
<accession>A0A0A1TQH3</accession>
<dbReference type="InterPro" id="IPR013595">
    <property type="entry name" value="Pept_S33_TAP-like_C"/>
</dbReference>
<evidence type="ECO:0000313" key="6">
    <source>
        <dbReference type="EMBL" id="CEJ93247.1"/>
    </source>
</evidence>
<dbReference type="PANTHER" id="PTHR43248">
    <property type="entry name" value="2-SUCCINYL-6-HYDROXY-2,4-CYCLOHEXADIENE-1-CARBOXYLATE SYNTHASE"/>
    <property type="match status" value="1"/>
</dbReference>
<keyword evidence="7" id="KW-1185">Reference proteome</keyword>
<evidence type="ECO:0000256" key="2">
    <source>
        <dbReference type="ARBA" id="ARBA00022801"/>
    </source>
</evidence>
<reference evidence="6 7" key="1">
    <citation type="journal article" date="2015" name="Genome Announc.">
        <title>Draft Genome Sequence and Gene Annotation of the Entomopathogenic Fungus Verticillium hemipterigenum.</title>
        <authorList>
            <person name="Horn F."/>
            <person name="Habel A."/>
            <person name="Scharf D.H."/>
            <person name="Dworschak J."/>
            <person name="Brakhage A.A."/>
            <person name="Guthke R."/>
            <person name="Hertweck C."/>
            <person name="Linde J."/>
        </authorList>
    </citation>
    <scope>NUCLEOTIDE SEQUENCE [LARGE SCALE GENOMIC DNA]</scope>
</reference>
<dbReference type="STRING" id="1531966.A0A0A1TQH3"/>
<dbReference type="SUPFAM" id="SSF53474">
    <property type="entry name" value="alpha/beta-Hydrolases"/>
    <property type="match status" value="1"/>
</dbReference>
<evidence type="ECO:0000259" key="5">
    <source>
        <dbReference type="Pfam" id="PF08386"/>
    </source>
</evidence>
<dbReference type="Proteomes" id="UP000039046">
    <property type="component" value="Unassembled WGS sequence"/>
</dbReference>